<sequence length="140" mass="16339">MLLVFGDIIDVCQLWNENFNAIAEDFAYGEIPKEQLQIQKVLQNLNTFLQRHAKTISNYDLLELLPEINIIEFPQTLLEELSYSIIPEELTKSNTLNRTQHIIFDNIMDLISRNEREVLFVNSPARSGKTYLYNCLIAYI</sequence>
<dbReference type="OrthoDB" id="2440147at2759"/>
<dbReference type="SUPFAM" id="SSF52540">
    <property type="entry name" value="P-loop containing nucleoside triphosphate hydrolases"/>
    <property type="match status" value="1"/>
</dbReference>
<dbReference type="PANTHER" id="PTHR10492">
    <property type="match status" value="1"/>
</dbReference>
<gene>
    <name evidence="1" type="ORF">AMORRO_LOCUS5267</name>
</gene>
<protein>
    <submittedName>
        <fullName evidence="1">3739_t:CDS:1</fullName>
    </submittedName>
</protein>
<keyword evidence="2" id="KW-1185">Reference proteome</keyword>
<proteinExistence type="predicted"/>
<evidence type="ECO:0000313" key="2">
    <source>
        <dbReference type="Proteomes" id="UP000789342"/>
    </source>
</evidence>
<organism evidence="1 2">
    <name type="scientific">Acaulospora morrowiae</name>
    <dbReference type="NCBI Taxonomy" id="94023"/>
    <lineage>
        <taxon>Eukaryota</taxon>
        <taxon>Fungi</taxon>
        <taxon>Fungi incertae sedis</taxon>
        <taxon>Mucoromycota</taxon>
        <taxon>Glomeromycotina</taxon>
        <taxon>Glomeromycetes</taxon>
        <taxon>Diversisporales</taxon>
        <taxon>Acaulosporaceae</taxon>
        <taxon>Acaulospora</taxon>
    </lineage>
</organism>
<reference evidence="1" key="1">
    <citation type="submission" date="2021-06" db="EMBL/GenBank/DDBJ databases">
        <authorList>
            <person name="Kallberg Y."/>
            <person name="Tangrot J."/>
            <person name="Rosling A."/>
        </authorList>
    </citation>
    <scope>NUCLEOTIDE SEQUENCE</scope>
    <source>
        <strain evidence="1">CL551</strain>
    </source>
</reference>
<accession>A0A9N9FMA9</accession>
<dbReference type="InterPro" id="IPR027417">
    <property type="entry name" value="P-loop_NTPase"/>
</dbReference>
<dbReference type="PANTHER" id="PTHR10492:SF57">
    <property type="entry name" value="ATP-DEPENDENT DNA HELICASE"/>
    <property type="match status" value="1"/>
</dbReference>
<dbReference type="Proteomes" id="UP000789342">
    <property type="component" value="Unassembled WGS sequence"/>
</dbReference>
<name>A0A9N9FMA9_9GLOM</name>
<dbReference type="AlphaFoldDB" id="A0A9N9FMA9"/>
<dbReference type="EMBL" id="CAJVPV010003136">
    <property type="protein sequence ID" value="CAG8544108.1"/>
    <property type="molecule type" value="Genomic_DNA"/>
</dbReference>
<comment type="caution">
    <text evidence="1">The sequence shown here is derived from an EMBL/GenBank/DDBJ whole genome shotgun (WGS) entry which is preliminary data.</text>
</comment>
<evidence type="ECO:0000313" key="1">
    <source>
        <dbReference type="EMBL" id="CAG8544108.1"/>
    </source>
</evidence>